<keyword evidence="8" id="KW-0378">Hydrolase</keyword>
<proteinExistence type="inferred from homology"/>
<dbReference type="AlphaFoldDB" id="A0A9W7DQ86"/>
<evidence type="ECO:0000313" key="20">
    <source>
        <dbReference type="Proteomes" id="UP001165082"/>
    </source>
</evidence>
<keyword evidence="6" id="KW-0479">Metal-binding</keyword>
<accession>A0A9W7DQ86</accession>
<keyword evidence="10" id="KW-0904">Protein phosphatase</keyword>
<keyword evidence="7" id="KW-0677">Repeat</keyword>
<feature type="domain" description="Serine/threonine specific protein phosphatases" evidence="18">
    <location>
        <begin position="202"/>
        <end position="485"/>
    </location>
</feature>
<keyword evidence="11" id="KW-0464">Manganese</keyword>
<comment type="caution">
    <text evidence="19">The sequence shown here is derived from an EMBL/GenBank/DDBJ whole genome shotgun (WGS) entry which is preliminary data.</text>
</comment>
<evidence type="ECO:0000256" key="16">
    <source>
        <dbReference type="PIRSR" id="PIRSR033096-1"/>
    </source>
</evidence>
<dbReference type="InterPro" id="IPR029052">
    <property type="entry name" value="Metallo-depent_PP-like"/>
</dbReference>
<dbReference type="InterPro" id="IPR004843">
    <property type="entry name" value="Calcineurin-like_PHP"/>
</dbReference>
<evidence type="ECO:0000256" key="1">
    <source>
        <dbReference type="ARBA" id="ARBA00001936"/>
    </source>
</evidence>
<evidence type="ECO:0000256" key="4">
    <source>
        <dbReference type="ARBA" id="ARBA00008786"/>
    </source>
</evidence>
<dbReference type="Gene3D" id="3.60.21.10">
    <property type="match status" value="1"/>
</dbReference>
<dbReference type="OrthoDB" id="445564at2759"/>
<dbReference type="GO" id="GO:0004722">
    <property type="term" value="F:protein serine/threonine phosphatase activity"/>
    <property type="evidence" value="ECO:0007669"/>
    <property type="project" value="UniProtKB-EC"/>
</dbReference>
<evidence type="ECO:0000256" key="11">
    <source>
        <dbReference type="ARBA" id="ARBA00023211"/>
    </source>
</evidence>
<dbReference type="InterPro" id="IPR011990">
    <property type="entry name" value="TPR-like_helical_dom_sf"/>
</dbReference>
<dbReference type="CDD" id="cd07417">
    <property type="entry name" value="MPP_PP5_C"/>
    <property type="match status" value="1"/>
</dbReference>
<dbReference type="Proteomes" id="UP001165082">
    <property type="component" value="Unassembled WGS sequence"/>
</dbReference>
<comment type="cofactor">
    <cofactor evidence="1">
        <name>Mn(2+)</name>
        <dbReference type="ChEBI" id="CHEBI:29035"/>
    </cofactor>
</comment>
<dbReference type="InterPro" id="IPR006186">
    <property type="entry name" value="Ser/Thr-sp_prot-phosphatase"/>
</dbReference>
<evidence type="ECO:0000256" key="9">
    <source>
        <dbReference type="ARBA" id="ARBA00022803"/>
    </source>
</evidence>
<evidence type="ECO:0000256" key="14">
    <source>
        <dbReference type="ARBA" id="ARBA00048832"/>
    </source>
</evidence>
<dbReference type="PIRSF" id="PIRSF033096">
    <property type="entry name" value="PPPtase_5"/>
    <property type="match status" value="1"/>
</dbReference>
<dbReference type="PRINTS" id="PR00114">
    <property type="entry name" value="STPHPHTASE"/>
</dbReference>
<evidence type="ECO:0000256" key="3">
    <source>
        <dbReference type="ARBA" id="ARBA00004123"/>
    </source>
</evidence>
<evidence type="ECO:0000259" key="18">
    <source>
        <dbReference type="SMART" id="SM00156"/>
    </source>
</evidence>
<dbReference type="SUPFAM" id="SSF56300">
    <property type="entry name" value="Metallo-dependent phosphatases"/>
    <property type="match status" value="1"/>
</dbReference>
<evidence type="ECO:0000313" key="19">
    <source>
        <dbReference type="EMBL" id="GMH50657.1"/>
    </source>
</evidence>
<comment type="catalytic activity">
    <reaction evidence="14">
        <text>O-phospho-L-threonyl-[protein] + H2O = L-threonyl-[protein] + phosphate</text>
        <dbReference type="Rhea" id="RHEA:47004"/>
        <dbReference type="Rhea" id="RHEA-COMP:11060"/>
        <dbReference type="Rhea" id="RHEA-COMP:11605"/>
        <dbReference type="ChEBI" id="CHEBI:15377"/>
        <dbReference type="ChEBI" id="CHEBI:30013"/>
        <dbReference type="ChEBI" id="CHEBI:43474"/>
        <dbReference type="ChEBI" id="CHEBI:61977"/>
        <dbReference type="EC" id="3.1.3.16"/>
    </reaction>
    <physiologicalReaction direction="left-to-right" evidence="14">
        <dbReference type="Rhea" id="RHEA:47005"/>
    </physiologicalReaction>
</comment>
<dbReference type="InterPro" id="IPR019734">
    <property type="entry name" value="TPR_rpt"/>
</dbReference>
<dbReference type="SMART" id="SM00028">
    <property type="entry name" value="TPR"/>
    <property type="match status" value="3"/>
</dbReference>
<feature type="active site" description="Proton donor/acceptor" evidence="16">
    <location>
        <position position="310"/>
    </location>
</feature>
<dbReference type="SMART" id="SM00156">
    <property type="entry name" value="PP2Ac"/>
    <property type="match status" value="1"/>
</dbReference>
<dbReference type="Gene3D" id="1.25.40.10">
    <property type="entry name" value="Tetratricopeptide repeat domain"/>
    <property type="match status" value="1"/>
</dbReference>
<reference evidence="19" key="1">
    <citation type="submission" date="2022-07" db="EMBL/GenBank/DDBJ databases">
        <title>Genome analysis of Parmales, a sister group of diatoms, reveals the evolutionary specialization of diatoms from phago-mixotrophs to photoautotrophs.</title>
        <authorList>
            <person name="Ban H."/>
            <person name="Sato S."/>
            <person name="Yoshikawa S."/>
            <person name="Kazumasa Y."/>
            <person name="Nakamura Y."/>
            <person name="Ichinomiya M."/>
            <person name="Saitoh K."/>
            <person name="Sato N."/>
            <person name="Blanc-Mathieu R."/>
            <person name="Endo H."/>
            <person name="Kuwata A."/>
            <person name="Ogata H."/>
        </authorList>
    </citation>
    <scope>NUCLEOTIDE SEQUENCE</scope>
</reference>
<evidence type="ECO:0000256" key="15">
    <source>
        <dbReference type="ARBA" id="ARBA00073946"/>
    </source>
</evidence>
<keyword evidence="9 17" id="KW-0802">TPR repeat</keyword>
<evidence type="ECO:0000256" key="7">
    <source>
        <dbReference type="ARBA" id="ARBA00022737"/>
    </source>
</evidence>
<dbReference type="GO" id="GO:0005634">
    <property type="term" value="C:nucleus"/>
    <property type="evidence" value="ECO:0007669"/>
    <property type="project" value="UniProtKB-SubCell"/>
</dbReference>
<comment type="cofactor">
    <cofactor evidence="2">
        <name>Mg(2+)</name>
        <dbReference type="ChEBI" id="CHEBI:18420"/>
    </cofactor>
</comment>
<comment type="catalytic activity">
    <reaction evidence="13">
        <text>O-phospho-L-seryl-[protein] + H2O = L-seryl-[protein] + phosphate</text>
        <dbReference type="Rhea" id="RHEA:20629"/>
        <dbReference type="Rhea" id="RHEA-COMP:9863"/>
        <dbReference type="Rhea" id="RHEA-COMP:11604"/>
        <dbReference type="ChEBI" id="CHEBI:15377"/>
        <dbReference type="ChEBI" id="CHEBI:29999"/>
        <dbReference type="ChEBI" id="CHEBI:43474"/>
        <dbReference type="ChEBI" id="CHEBI:83421"/>
        <dbReference type="EC" id="3.1.3.16"/>
    </reaction>
    <physiologicalReaction direction="left-to-right" evidence="13">
        <dbReference type="Rhea" id="RHEA:20630"/>
    </physiologicalReaction>
</comment>
<dbReference type="SUPFAM" id="SSF48452">
    <property type="entry name" value="TPR-like"/>
    <property type="match status" value="1"/>
</dbReference>
<dbReference type="InterPro" id="IPR041753">
    <property type="entry name" value="PP5_C"/>
</dbReference>
<dbReference type="GO" id="GO:0005737">
    <property type="term" value="C:cytoplasm"/>
    <property type="evidence" value="ECO:0007669"/>
    <property type="project" value="UniProtKB-ARBA"/>
</dbReference>
<dbReference type="PROSITE" id="PS50005">
    <property type="entry name" value="TPR"/>
    <property type="match status" value="1"/>
</dbReference>
<comment type="subcellular location">
    <subcellularLocation>
        <location evidence="3">Nucleus</location>
    </subcellularLocation>
</comment>
<keyword evidence="12" id="KW-0539">Nucleus</keyword>
<dbReference type="Pfam" id="PF13181">
    <property type="entry name" value="TPR_8"/>
    <property type="match status" value="1"/>
</dbReference>
<dbReference type="EC" id="3.1.3.16" evidence="5"/>
<evidence type="ECO:0000256" key="2">
    <source>
        <dbReference type="ARBA" id="ARBA00001946"/>
    </source>
</evidence>
<dbReference type="Pfam" id="PF00149">
    <property type="entry name" value="Metallophos"/>
    <property type="match status" value="1"/>
</dbReference>
<evidence type="ECO:0000256" key="13">
    <source>
        <dbReference type="ARBA" id="ARBA00047986"/>
    </source>
</evidence>
<dbReference type="InterPro" id="IPR013235">
    <property type="entry name" value="PPP_dom"/>
</dbReference>
<evidence type="ECO:0000256" key="10">
    <source>
        <dbReference type="ARBA" id="ARBA00022912"/>
    </source>
</evidence>
<evidence type="ECO:0000256" key="5">
    <source>
        <dbReference type="ARBA" id="ARBA00013081"/>
    </source>
</evidence>
<protein>
    <recommendedName>
        <fullName evidence="15">Serine/threonine-protein phosphatase T</fullName>
        <ecNumber evidence="5">3.1.3.16</ecNumber>
    </recommendedName>
</protein>
<dbReference type="Pfam" id="PF08321">
    <property type="entry name" value="PPP5"/>
    <property type="match status" value="1"/>
</dbReference>
<evidence type="ECO:0000256" key="17">
    <source>
        <dbReference type="PROSITE-ProRule" id="PRU00339"/>
    </source>
</evidence>
<dbReference type="FunFam" id="3.60.21.10:FF:000036">
    <property type="entry name" value="Serine/threonine protein phosphatase 5"/>
    <property type="match status" value="1"/>
</dbReference>
<name>A0A9W7DQ86_9STRA</name>
<organism evidence="19 20">
    <name type="scientific">Triparma retinervis</name>
    <dbReference type="NCBI Taxonomy" id="2557542"/>
    <lineage>
        <taxon>Eukaryota</taxon>
        <taxon>Sar</taxon>
        <taxon>Stramenopiles</taxon>
        <taxon>Ochrophyta</taxon>
        <taxon>Bolidophyceae</taxon>
        <taxon>Parmales</taxon>
        <taxon>Triparmaceae</taxon>
        <taxon>Triparma</taxon>
    </lineage>
</organism>
<gene>
    <name evidence="19" type="ORF">TrRE_jg2372</name>
</gene>
<comment type="similarity">
    <text evidence="4">Belongs to the PPP phosphatase family. PP-5 (PP-T) subfamily.</text>
</comment>
<dbReference type="EMBL" id="BRXZ01001953">
    <property type="protein sequence ID" value="GMH50657.1"/>
    <property type="molecule type" value="Genomic_DNA"/>
</dbReference>
<sequence>MAAIETPEEKALRLKNSGNEALKICKYSEAADLYTQALELHETSVLFSNRAMSYIKMEQYGQAILDADCSIKIDPQYVKAYYRRGSANFALGKNKAAKKDFKKVCQMKPKDRDARAKLAACTKAVNEAAFAMAIESDETAPLSQTLDPGQWAISAAYEGPHPGAGGVVLEDMDAEKMLFTPGMLPREFVMDAIQGFKDGKHIHKRYVARLLISCKEYFEGVSTLTEITVPDLGSDGTPETAHVTVCGDTHGQFYDVLNIFELNGYPSASNPYLFNGDYVDRGSWGLEVVLTYFLLKISDPNCIFLTRGNHETKNMNKIYGFEGEVKHKYDINIFNLFLEVFCWLPLAATINNKVFVVHGGLSSEDSVTLSDIKALKRGIEPPEGGLFSDLLWSDPQPFPGKSPSKRGVGYSFGPDITAAFLDKNGLDLLVRSHEVKDEGYLVEHAGKCITIFSAPNYCDSMGNKGAFIHFGHDLEPKFTQYAHSPHPDVRPMAYAQGMGGLMGL</sequence>
<dbReference type="PANTHER" id="PTHR45668">
    <property type="entry name" value="SERINE/THREONINE-PROTEIN PHOSPHATASE 5-RELATED"/>
    <property type="match status" value="1"/>
</dbReference>
<feature type="repeat" description="TPR" evidence="17">
    <location>
        <begin position="78"/>
        <end position="111"/>
    </location>
</feature>
<dbReference type="GO" id="GO:0046872">
    <property type="term" value="F:metal ion binding"/>
    <property type="evidence" value="ECO:0007669"/>
    <property type="project" value="UniProtKB-KW"/>
</dbReference>
<dbReference type="PANTHER" id="PTHR45668:SF5">
    <property type="entry name" value="SERINE_THREONINE-PROTEIN PHOSPHATASE 5"/>
    <property type="match status" value="1"/>
</dbReference>
<dbReference type="InterPro" id="IPR051134">
    <property type="entry name" value="PPP_phosphatase"/>
</dbReference>
<keyword evidence="20" id="KW-1185">Reference proteome</keyword>
<evidence type="ECO:0000256" key="8">
    <source>
        <dbReference type="ARBA" id="ARBA00022801"/>
    </source>
</evidence>
<evidence type="ECO:0000256" key="6">
    <source>
        <dbReference type="ARBA" id="ARBA00022723"/>
    </source>
</evidence>
<evidence type="ECO:0000256" key="12">
    <source>
        <dbReference type="ARBA" id="ARBA00023242"/>
    </source>
</evidence>